<evidence type="ECO:0000256" key="2">
    <source>
        <dbReference type="ARBA" id="ARBA00022692"/>
    </source>
</evidence>
<evidence type="ECO:0000256" key="7">
    <source>
        <dbReference type="ARBA" id="ARBA00023136"/>
    </source>
</evidence>
<feature type="region of interest" description="Disordered" evidence="9">
    <location>
        <begin position="373"/>
        <end position="410"/>
    </location>
</feature>
<feature type="region of interest" description="Disordered" evidence="9">
    <location>
        <begin position="450"/>
        <end position="477"/>
    </location>
</feature>
<evidence type="ECO:0000256" key="6">
    <source>
        <dbReference type="ARBA" id="ARBA00022989"/>
    </source>
</evidence>
<dbReference type="InterPro" id="IPR001841">
    <property type="entry name" value="Znf_RING"/>
</dbReference>
<dbReference type="Gene3D" id="3.50.30.30">
    <property type="match status" value="1"/>
</dbReference>
<dbReference type="GO" id="GO:0008270">
    <property type="term" value="F:zinc ion binding"/>
    <property type="evidence" value="ECO:0007669"/>
    <property type="project" value="UniProtKB-KW"/>
</dbReference>
<evidence type="ECO:0000256" key="10">
    <source>
        <dbReference type="SAM" id="Phobius"/>
    </source>
</evidence>
<feature type="compositionally biased region" description="Polar residues" evidence="9">
    <location>
        <begin position="542"/>
        <end position="551"/>
    </location>
</feature>
<feature type="compositionally biased region" description="Polar residues" evidence="9">
    <location>
        <begin position="388"/>
        <end position="401"/>
    </location>
</feature>
<evidence type="ECO:0000256" key="8">
    <source>
        <dbReference type="PROSITE-ProRule" id="PRU00175"/>
    </source>
</evidence>
<keyword evidence="3" id="KW-0479">Metal-binding</keyword>
<keyword evidence="12" id="KW-1185">Reference proteome</keyword>
<dbReference type="Gene3D" id="3.40.50.300">
    <property type="entry name" value="P-loop containing nucleotide triphosphate hydrolases"/>
    <property type="match status" value="1"/>
</dbReference>
<dbReference type="GO" id="GO:0006511">
    <property type="term" value="P:ubiquitin-dependent protein catabolic process"/>
    <property type="evidence" value="ECO:0007669"/>
    <property type="project" value="TreeGrafter"/>
</dbReference>
<keyword evidence="7 10" id="KW-0472">Membrane</keyword>
<comment type="subcellular location">
    <subcellularLocation>
        <location evidence="1">Membrane</location>
    </subcellularLocation>
</comment>
<accession>A0AAF3EX57</accession>
<protein>
    <submittedName>
        <fullName evidence="13">RING-type domain-containing protein</fullName>
    </submittedName>
</protein>
<dbReference type="SMART" id="SM00184">
    <property type="entry name" value="RING"/>
    <property type="match status" value="1"/>
</dbReference>
<evidence type="ECO:0000259" key="11">
    <source>
        <dbReference type="PROSITE" id="PS50089"/>
    </source>
</evidence>
<dbReference type="Pfam" id="PF13639">
    <property type="entry name" value="zf-RING_2"/>
    <property type="match status" value="1"/>
</dbReference>
<evidence type="ECO:0000256" key="1">
    <source>
        <dbReference type="ARBA" id="ARBA00004370"/>
    </source>
</evidence>
<dbReference type="InterPro" id="IPR003137">
    <property type="entry name" value="PA_domain"/>
</dbReference>
<dbReference type="Pfam" id="PF13469">
    <property type="entry name" value="Sulfotransfer_3"/>
    <property type="match status" value="1"/>
</dbReference>
<keyword evidence="6 10" id="KW-1133">Transmembrane helix</keyword>
<evidence type="ECO:0000256" key="4">
    <source>
        <dbReference type="ARBA" id="ARBA00022771"/>
    </source>
</evidence>
<dbReference type="Proteomes" id="UP000887575">
    <property type="component" value="Unassembled WGS sequence"/>
</dbReference>
<evidence type="ECO:0000256" key="5">
    <source>
        <dbReference type="ARBA" id="ARBA00022833"/>
    </source>
</evidence>
<dbReference type="Pfam" id="PF02225">
    <property type="entry name" value="PA"/>
    <property type="match status" value="1"/>
</dbReference>
<dbReference type="SUPFAM" id="SSF52540">
    <property type="entry name" value="P-loop containing nucleoside triphosphate hydrolases"/>
    <property type="match status" value="1"/>
</dbReference>
<dbReference type="FunFam" id="3.30.40.10:FF:000429">
    <property type="entry name" value="E3 ubiquitin-protein ligase RNF13"/>
    <property type="match status" value="1"/>
</dbReference>
<dbReference type="PANTHER" id="PTHR45931:SF20">
    <property type="entry name" value="RING-TYPE E3 UBIQUITIN TRANSFERASE"/>
    <property type="match status" value="1"/>
</dbReference>
<feature type="compositionally biased region" description="Basic and acidic residues" evidence="9">
    <location>
        <begin position="450"/>
        <end position="461"/>
    </location>
</feature>
<dbReference type="InterPro" id="IPR013083">
    <property type="entry name" value="Znf_RING/FYVE/PHD"/>
</dbReference>
<sequence length="560" mass="62335">MGYRSNTRTYALLIVGGFVTLWILIGRSGIEKRDEQIHVARSVDSYGEIDSKSPFIFIGGVPRSGTTLMRAMLDAHPDAVRSKEKMMEKNGKILYVIASWTALLQLATAQFLVEVLEPPRMGVRRTVHHCDATGAAFGGDTSSFTFTGYSIGCLHQVRPALACSNVEMVPTNSSECVVNFALVPRGNCSFSEKAWFVQNGEPGGFRAMIVGNNEGEPPTQMSGRKYADRVEIPLVMISYSCMQTILKKFPVTQGYTVQIKLSPGYYDLFRYLIPFVVVVGFCFTVLVVSLLIRLCRERRRLARKRLSKKNLKKIPTRKYKSGDEPETCAICLDDFVPDEKLRILPCRHVYHCKCIDPWLTKNRKVCPMCKRRVGDKGSDSDDSDHDTNTQQRTLVNQNQYRQLREEPSTESLVVAFSPENQASSSSSLHRAEVHRANAGPLEYDTEHLVQQHDESDDDHAISNEQDENSSIHVSSSVTSLKDKLKDFIKRVRGTPPANDDLPHGLDNVAFDESAVNAAGNSAGNAAGNASSANVTHMDETELQSSSLTHTFSDPFDEHRS</sequence>
<dbReference type="Gene3D" id="3.30.40.10">
    <property type="entry name" value="Zinc/RING finger domain, C3HC4 (zinc finger)"/>
    <property type="match status" value="1"/>
</dbReference>
<dbReference type="GO" id="GO:0016020">
    <property type="term" value="C:membrane"/>
    <property type="evidence" value="ECO:0007669"/>
    <property type="project" value="UniProtKB-SubCell"/>
</dbReference>
<dbReference type="WBParaSite" id="MBELARI_LOCUS18788.2">
    <property type="protein sequence ID" value="MBELARI_LOCUS18788.2"/>
    <property type="gene ID" value="MBELARI_LOCUS18788"/>
</dbReference>
<dbReference type="InterPro" id="IPR051834">
    <property type="entry name" value="RING_finger_E3_ligase"/>
</dbReference>
<evidence type="ECO:0000313" key="12">
    <source>
        <dbReference type="Proteomes" id="UP000887575"/>
    </source>
</evidence>
<dbReference type="AlphaFoldDB" id="A0AAF3EX57"/>
<proteinExistence type="predicted"/>
<feature type="region of interest" description="Disordered" evidence="9">
    <location>
        <begin position="541"/>
        <end position="560"/>
    </location>
</feature>
<evidence type="ECO:0000256" key="3">
    <source>
        <dbReference type="ARBA" id="ARBA00022723"/>
    </source>
</evidence>
<dbReference type="SUPFAM" id="SSF57850">
    <property type="entry name" value="RING/U-box"/>
    <property type="match status" value="1"/>
</dbReference>
<keyword evidence="2 10" id="KW-0812">Transmembrane</keyword>
<feature type="transmembrane region" description="Helical" evidence="10">
    <location>
        <begin position="6"/>
        <end position="25"/>
    </location>
</feature>
<dbReference type="PROSITE" id="PS50089">
    <property type="entry name" value="ZF_RING_2"/>
    <property type="match status" value="1"/>
</dbReference>
<dbReference type="GO" id="GO:0061630">
    <property type="term" value="F:ubiquitin protein ligase activity"/>
    <property type="evidence" value="ECO:0007669"/>
    <property type="project" value="TreeGrafter"/>
</dbReference>
<keyword evidence="4 8" id="KW-0863">Zinc-finger</keyword>
<feature type="transmembrane region" description="Helical" evidence="10">
    <location>
        <begin position="93"/>
        <end position="113"/>
    </location>
</feature>
<keyword evidence="5" id="KW-0862">Zinc</keyword>
<dbReference type="GO" id="GO:0005634">
    <property type="term" value="C:nucleus"/>
    <property type="evidence" value="ECO:0007669"/>
    <property type="project" value="TreeGrafter"/>
</dbReference>
<reference evidence="13" key="1">
    <citation type="submission" date="2024-02" db="UniProtKB">
        <authorList>
            <consortium name="WormBaseParasite"/>
        </authorList>
    </citation>
    <scope>IDENTIFICATION</scope>
</reference>
<dbReference type="InterPro" id="IPR027417">
    <property type="entry name" value="P-loop_NTPase"/>
</dbReference>
<evidence type="ECO:0000313" key="13">
    <source>
        <dbReference type="WBParaSite" id="MBELARI_LOCUS18788.2"/>
    </source>
</evidence>
<feature type="transmembrane region" description="Helical" evidence="10">
    <location>
        <begin position="271"/>
        <end position="295"/>
    </location>
</feature>
<evidence type="ECO:0000256" key="9">
    <source>
        <dbReference type="SAM" id="MobiDB-lite"/>
    </source>
</evidence>
<name>A0AAF3EX57_9BILA</name>
<dbReference type="PANTHER" id="PTHR45931">
    <property type="entry name" value="SI:CH211-59O9.10"/>
    <property type="match status" value="1"/>
</dbReference>
<organism evidence="12 13">
    <name type="scientific">Mesorhabditis belari</name>
    <dbReference type="NCBI Taxonomy" id="2138241"/>
    <lineage>
        <taxon>Eukaryota</taxon>
        <taxon>Metazoa</taxon>
        <taxon>Ecdysozoa</taxon>
        <taxon>Nematoda</taxon>
        <taxon>Chromadorea</taxon>
        <taxon>Rhabditida</taxon>
        <taxon>Rhabditina</taxon>
        <taxon>Rhabditomorpha</taxon>
        <taxon>Rhabditoidea</taxon>
        <taxon>Rhabditidae</taxon>
        <taxon>Mesorhabditinae</taxon>
        <taxon>Mesorhabditis</taxon>
    </lineage>
</organism>
<feature type="domain" description="RING-type" evidence="11">
    <location>
        <begin position="328"/>
        <end position="370"/>
    </location>
</feature>